<dbReference type="GO" id="GO:0006508">
    <property type="term" value="P:proteolysis"/>
    <property type="evidence" value="ECO:0007669"/>
    <property type="project" value="UniProtKB-KW"/>
</dbReference>
<dbReference type="PROSITE" id="PS50994">
    <property type="entry name" value="INTEGRASE"/>
    <property type="match status" value="1"/>
</dbReference>
<dbReference type="SUPFAM" id="SSF53098">
    <property type="entry name" value="Ribonuclease H-like"/>
    <property type="match status" value="1"/>
</dbReference>
<dbReference type="InterPro" id="IPR039537">
    <property type="entry name" value="Retrotran_Ty1/copia-like"/>
</dbReference>
<dbReference type="GO" id="GO:0003676">
    <property type="term" value="F:nucleic acid binding"/>
    <property type="evidence" value="ECO:0007669"/>
    <property type="project" value="InterPro"/>
</dbReference>
<dbReference type="PANTHER" id="PTHR42648:SF21">
    <property type="entry name" value="CYSTEINE-RICH RLK (RECEPTOR-LIKE PROTEIN KINASE) 8"/>
    <property type="match status" value="1"/>
</dbReference>
<dbReference type="GO" id="GO:0046872">
    <property type="term" value="F:metal ion binding"/>
    <property type="evidence" value="ECO:0007669"/>
    <property type="project" value="UniProtKB-KW"/>
</dbReference>
<dbReference type="PANTHER" id="PTHR42648">
    <property type="entry name" value="TRANSPOSASE, PUTATIVE-RELATED"/>
    <property type="match status" value="1"/>
</dbReference>
<gene>
    <name evidence="6" type="ORF">H6P81_018895</name>
</gene>
<feature type="compositionally biased region" description="Low complexity" evidence="4">
    <location>
        <begin position="611"/>
        <end position="624"/>
    </location>
</feature>
<dbReference type="Pfam" id="PF07727">
    <property type="entry name" value="RVT_2"/>
    <property type="match status" value="1"/>
</dbReference>
<name>A0AAV7E5H5_ARIFI</name>
<dbReference type="InterPro" id="IPR001584">
    <property type="entry name" value="Integrase_cat-core"/>
</dbReference>
<feature type="coiled-coil region" evidence="3">
    <location>
        <begin position="218"/>
        <end position="284"/>
    </location>
</feature>
<proteinExistence type="predicted"/>
<feature type="region of interest" description="Disordered" evidence="4">
    <location>
        <begin position="168"/>
        <end position="188"/>
    </location>
</feature>
<dbReference type="GO" id="GO:0008233">
    <property type="term" value="F:peptidase activity"/>
    <property type="evidence" value="ECO:0007669"/>
    <property type="project" value="UniProtKB-KW"/>
</dbReference>
<reference evidence="6 7" key="1">
    <citation type="submission" date="2021-07" db="EMBL/GenBank/DDBJ databases">
        <title>The Aristolochia fimbriata genome: insights into angiosperm evolution, floral development and chemical biosynthesis.</title>
        <authorList>
            <person name="Jiao Y."/>
        </authorList>
    </citation>
    <scope>NUCLEOTIDE SEQUENCE [LARGE SCALE GENOMIC DNA]</scope>
    <source>
        <strain evidence="6">IBCAS-2021</strain>
        <tissue evidence="6">Leaf</tissue>
    </source>
</reference>
<dbReference type="Proteomes" id="UP000825729">
    <property type="component" value="Unassembled WGS sequence"/>
</dbReference>
<feature type="region of interest" description="Disordered" evidence="4">
    <location>
        <begin position="611"/>
        <end position="633"/>
    </location>
</feature>
<organism evidence="6 7">
    <name type="scientific">Aristolochia fimbriata</name>
    <name type="common">White veined hardy Dutchman's pipe vine</name>
    <dbReference type="NCBI Taxonomy" id="158543"/>
    <lineage>
        <taxon>Eukaryota</taxon>
        <taxon>Viridiplantae</taxon>
        <taxon>Streptophyta</taxon>
        <taxon>Embryophyta</taxon>
        <taxon>Tracheophyta</taxon>
        <taxon>Spermatophyta</taxon>
        <taxon>Magnoliopsida</taxon>
        <taxon>Magnoliidae</taxon>
        <taxon>Piperales</taxon>
        <taxon>Aristolochiaceae</taxon>
        <taxon>Aristolochia</taxon>
    </lineage>
</organism>
<dbReference type="Pfam" id="PF13976">
    <property type="entry name" value="gag_pre-integrs"/>
    <property type="match status" value="1"/>
</dbReference>
<dbReference type="GO" id="GO:0015074">
    <property type="term" value="P:DNA integration"/>
    <property type="evidence" value="ECO:0007669"/>
    <property type="project" value="InterPro"/>
</dbReference>
<feature type="domain" description="Integrase catalytic" evidence="5">
    <location>
        <begin position="446"/>
        <end position="614"/>
    </location>
</feature>
<dbReference type="InterPro" id="IPR013103">
    <property type="entry name" value="RVT_2"/>
</dbReference>
<keyword evidence="7" id="KW-1185">Reference proteome</keyword>
<dbReference type="EMBL" id="JAINDJ010000007">
    <property type="protein sequence ID" value="KAG9443041.1"/>
    <property type="molecule type" value="Genomic_DNA"/>
</dbReference>
<evidence type="ECO:0000313" key="6">
    <source>
        <dbReference type="EMBL" id="KAG9443041.1"/>
    </source>
</evidence>
<dbReference type="CDD" id="cd09272">
    <property type="entry name" value="RNase_HI_RT_Ty1"/>
    <property type="match status" value="1"/>
</dbReference>
<evidence type="ECO:0000259" key="5">
    <source>
        <dbReference type="PROSITE" id="PS50994"/>
    </source>
</evidence>
<sequence>MRMREDESILEYEGKIRDIANQSAALGDKIPLNRLVKKVFWSLSSKFKMKRVAIEEYKVIDNMTLDELIGSLKTFEMNEEAEDSAEKGKKESVAFQSVAKEESMQLAENHDVSVITLAELDEKSECPTYLRKQKSFSAAWSDDESSESDEDECNFVTFAVKLGQKLGSSSKSKNFLGATNSKEDTDDEDEEITVEAIIQQWDGVLESTRILKLHLCVLEQENAGLKKQIDEMRKENKKPEDERKTLREKVSSLEKDNHNLKQEVAEKEKVILKLEEDLRRSQDILKMFDKGKQKLDDILIQGRRSCEKQGLGYSKTVYNKFRSRQNKSSRGLVCHYCGVYGHIRPHCYKLLKDWRWNGARMVSKPASNGYHRYMTGNAKNLTNIHREDGGQVTFGDGAKGAVIGRGVLKVDGLPKLKNVLLVNELKANLLSINQLCDQNLHHCKYTGETTAQLWHKRLGHLHSKGMQKLLKYGAVRRLPAISSKVEAVCKGSLKFITTEQPLELLHIDLMGPVQTKSIAGKREFENNQFAQFCEKKGISHEFSAPKTPQQNGVVERKNRTLQEMARAMINSKNLPHKLWAEAVNTACYINQNENLPVLDDEQGNVPQIFTEKTSTDSSTQSSEQVENHKLDDELLASSEEIEEVRVNTTDIAPVTEKAPSIRVQKNHPMDAVIGNVNEGMKTRGKKQNYSEMVRFVCYTSAVEPRRVEEALKDEFWIRAMQEELEQFDRNEVWTLVPRPANINVIGTKWVFKNKTDEEGNVVRNKTLLMAQGYTQFEGVDFDETFAPVARLESIRLLLVVASSLKIKLQKMDVKSTVNLGIWYSTNTSNVLAGYNDADWAGDVDDRKSTSGGCFYLDYGVTCSISTIYCDKTSAINISKNPIQLSRTKHIDIRNHFIRELVEEGKFWRSGGLELNGKLVFTMGMASSSAHTEGTSTADIQAISRWGFLVMPFGPSGFWCSGRKSIQIFELDKPSFRRGLSADDDDMSLRQFLEKLVNKKSIVRTSANSQVPASVMLTSSTNIAMGVAQGLEDDDDGPLIISCRRKLRVSEEDMLDRKSRLRDTTRWKRQRGMRPDDSPICLDDEETTADDVMVSGCDITKFQVILPLLKTLGLMRTVTDFAPYSPAMVHEFYANLAARLGGLCSNPEGGELITVMATDKSFNSNSNYERIFKIFSEVGGINEETAKGDFTFNPNNQNKEVFEIPQNLADTDKIEGVESYTSPPPDLQPTVHPLT</sequence>
<accession>A0AAV7E5H5</accession>
<evidence type="ECO:0000256" key="1">
    <source>
        <dbReference type="ARBA" id="ARBA00022723"/>
    </source>
</evidence>
<dbReference type="Gene3D" id="3.30.420.10">
    <property type="entry name" value="Ribonuclease H-like superfamily/Ribonuclease H"/>
    <property type="match status" value="1"/>
</dbReference>
<keyword evidence="3" id="KW-0175">Coiled coil</keyword>
<dbReference type="InterPro" id="IPR025724">
    <property type="entry name" value="GAG-pre-integrase_dom"/>
</dbReference>
<protein>
    <recommendedName>
        <fullName evidence="5">Integrase catalytic domain-containing protein</fullName>
    </recommendedName>
</protein>
<keyword evidence="2" id="KW-0378">Hydrolase</keyword>
<dbReference type="InterPro" id="IPR012337">
    <property type="entry name" value="RNaseH-like_sf"/>
</dbReference>
<evidence type="ECO:0000256" key="4">
    <source>
        <dbReference type="SAM" id="MobiDB-lite"/>
    </source>
</evidence>
<comment type="caution">
    <text evidence="6">The sequence shown here is derived from an EMBL/GenBank/DDBJ whole genome shotgun (WGS) entry which is preliminary data.</text>
</comment>
<feature type="region of interest" description="Disordered" evidence="4">
    <location>
        <begin position="1215"/>
        <end position="1234"/>
    </location>
</feature>
<evidence type="ECO:0000256" key="3">
    <source>
        <dbReference type="SAM" id="Coils"/>
    </source>
</evidence>
<evidence type="ECO:0000256" key="2">
    <source>
        <dbReference type="ARBA" id="ARBA00022801"/>
    </source>
</evidence>
<dbReference type="InterPro" id="IPR036397">
    <property type="entry name" value="RNaseH_sf"/>
</dbReference>
<evidence type="ECO:0000313" key="7">
    <source>
        <dbReference type="Proteomes" id="UP000825729"/>
    </source>
</evidence>
<dbReference type="AlphaFoldDB" id="A0AAV7E5H5"/>
<keyword evidence="1" id="KW-0479">Metal-binding</keyword>